<organism evidence="4 5">
    <name type="scientific">Microthlaspi erraticum</name>
    <dbReference type="NCBI Taxonomy" id="1685480"/>
    <lineage>
        <taxon>Eukaryota</taxon>
        <taxon>Viridiplantae</taxon>
        <taxon>Streptophyta</taxon>
        <taxon>Embryophyta</taxon>
        <taxon>Tracheophyta</taxon>
        <taxon>Spermatophyta</taxon>
        <taxon>Magnoliopsida</taxon>
        <taxon>eudicotyledons</taxon>
        <taxon>Gunneridae</taxon>
        <taxon>Pentapetalae</taxon>
        <taxon>rosids</taxon>
        <taxon>malvids</taxon>
        <taxon>Brassicales</taxon>
        <taxon>Brassicaceae</taxon>
        <taxon>Coluteocarpeae</taxon>
        <taxon>Microthlaspi</taxon>
    </lineage>
</organism>
<dbReference type="InterPro" id="IPR029063">
    <property type="entry name" value="SAM-dependent_MTases_sf"/>
</dbReference>
<keyword evidence="1" id="KW-0949">S-adenosyl-L-methionine</keyword>
<protein>
    <recommendedName>
        <fullName evidence="3">MPBQ/MBSQ family SAM-binding methyltransferase profile domain-containing protein</fullName>
    </recommendedName>
</protein>
<feature type="region of interest" description="SAM motif I" evidence="1">
    <location>
        <begin position="141"/>
        <end position="150"/>
    </location>
</feature>
<keyword evidence="1" id="KW-0808">Transferase</keyword>
<sequence length="323" mass="36415">MGQEYVWSVSVSCSTDFHISPLFFFCVSLRIHHGFCDAQRGHRHHLPQGLGFPGFNLHCRPIHRPNSVSVPQRRDSRWQPDAACRRHGRWRNLGSYSTRKRLTGSTGSYPSLRLPPSMHHTEDMRDAFLEPADLSHPDLRVVDVGGGSGFTTLGIVKTVNAKNVTILDLSPHQLAKAKEKEALKECKFLEGDAEDLPFPTDYADRYVSAGSIDYWPEPQRGIREAYRVSRFQGRSVKTIAPKWYRGVRRHGLVMGCSVTGVKPASGDSPLQIGPKEEDVEKPVNNRFVFLGRFLLGTLAAAWYLVIPIYMWIKDKIVPKGQPI</sequence>
<comment type="caution">
    <text evidence="1">Lacks conserved residue(s) required for the propagation of feature annotation.</text>
</comment>
<dbReference type="GO" id="GO:0051741">
    <property type="term" value="F:2-methyl-6-phytyl-1,4-benzoquinone methyltransferase activity"/>
    <property type="evidence" value="ECO:0007669"/>
    <property type="project" value="InterPro"/>
</dbReference>
<dbReference type="SUPFAM" id="SSF53335">
    <property type="entry name" value="S-adenosyl-L-methionine-dependent methyltransferases"/>
    <property type="match status" value="1"/>
</dbReference>
<comment type="caution">
    <text evidence="4">The sequence shown here is derived from an EMBL/GenBank/DDBJ whole genome shotgun (WGS) entry which is preliminary data.</text>
</comment>
<dbReference type="AlphaFoldDB" id="A0A6D2JUL1"/>
<keyword evidence="2" id="KW-0472">Membrane</keyword>
<feature type="transmembrane region" description="Helical" evidence="2">
    <location>
        <begin position="289"/>
        <end position="312"/>
    </location>
</feature>
<dbReference type="EMBL" id="CACVBM020001281">
    <property type="protein sequence ID" value="CAA7043504.1"/>
    <property type="molecule type" value="Genomic_DNA"/>
</dbReference>
<evidence type="ECO:0000313" key="4">
    <source>
        <dbReference type="EMBL" id="CAA7043504.1"/>
    </source>
</evidence>
<evidence type="ECO:0000256" key="1">
    <source>
        <dbReference type="PROSITE-ProRule" id="PRU01069"/>
    </source>
</evidence>
<gene>
    <name evidence="4" type="ORF">MERR_LOCUS30739</name>
</gene>
<feature type="domain" description="MPBQ/MBSQ family SAM-binding methyltransferase profile" evidence="3">
    <location>
        <begin position="121"/>
        <end position="228"/>
    </location>
</feature>
<dbReference type="Pfam" id="PF08241">
    <property type="entry name" value="Methyltransf_11"/>
    <property type="match status" value="1"/>
</dbReference>
<feature type="region of interest" description="SAM motif II" evidence="1">
    <location>
        <begin position="186"/>
        <end position="199"/>
    </location>
</feature>
<keyword evidence="5" id="KW-1185">Reference proteome</keyword>
<evidence type="ECO:0000259" key="3">
    <source>
        <dbReference type="PROSITE" id="PS51734"/>
    </source>
</evidence>
<dbReference type="PROSITE" id="PS51734">
    <property type="entry name" value="SAM_MPBQ_MSBQ_MT"/>
    <property type="match status" value="1"/>
</dbReference>
<dbReference type="PANTHER" id="PTHR44516:SF4">
    <property type="entry name" value="2-METHYL-6-PHYTYL-1,4-HYDROQUINONE METHYLTRANSFERASE, CHLOROPLASTIC"/>
    <property type="match status" value="1"/>
</dbReference>
<reference evidence="4" key="1">
    <citation type="submission" date="2020-01" db="EMBL/GenBank/DDBJ databases">
        <authorList>
            <person name="Mishra B."/>
        </authorList>
    </citation>
    <scope>NUCLEOTIDE SEQUENCE [LARGE SCALE GENOMIC DNA]</scope>
</reference>
<evidence type="ECO:0000256" key="2">
    <source>
        <dbReference type="SAM" id="Phobius"/>
    </source>
</evidence>
<dbReference type="Gene3D" id="3.40.50.150">
    <property type="entry name" value="Vaccinia Virus protein VP39"/>
    <property type="match status" value="1"/>
</dbReference>
<dbReference type="InterPro" id="IPR031164">
    <property type="entry name" value="SAM_MPBQ_MSBQ_MT"/>
</dbReference>
<dbReference type="GO" id="GO:0032259">
    <property type="term" value="P:methylation"/>
    <property type="evidence" value="ECO:0007669"/>
    <property type="project" value="UniProtKB-UniRule"/>
</dbReference>
<accession>A0A6D2JUL1</accession>
<keyword evidence="2" id="KW-0812">Transmembrane</keyword>
<dbReference type="PANTHER" id="PTHR44516">
    <property type="entry name" value="2-METHYL-6-PHYTYL-1,4-HYDROQUINONE METHYLTRANSFERASE, CHLOROPLASTIC"/>
    <property type="match status" value="1"/>
</dbReference>
<comment type="similarity">
    <text evidence="1">Belongs to the class I-like SAM-binding methyltransferase superfamily. MPBQ/MBSQ MT family.</text>
</comment>
<dbReference type="OrthoDB" id="10017101at2759"/>
<dbReference type="InterPro" id="IPR044649">
    <property type="entry name" value="MPBQ/MSBQ_MT"/>
</dbReference>
<proteinExistence type="inferred from homology"/>
<evidence type="ECO:0000313" key="5">
    <source>
        <dbReference type="Proteomes" id="UP000467841"/>
    </source>
</evidence>
<keyword evidence="2" id="KW-1133">Transmembrane helix</keyword>
<dbReference type="CDD" id="cd02440">
    <property type="entry name" value="AdoMet_MTases"/>
    <property type="match status" value="1"/>
</dbReference>
<dbReference type="Proteomes" id="UP000467841">
    <property type="component" value="Unassembled WGS sequence"/>
</dbReference>
<dbReference type="InterPro" id="IPR013216">
    <property type="entry name" value="Methyltransf_11"/>
</dbReference>
<name>A0A6D2JUL1_9BRAS</name>
<keyword evidence="1" id="KW-0489">Methyltransferase</keyword>